<dbReference type="Proteomes" id="UP000233556">
    <property type="component" value="Unassembled WGS sequence"/>
</dbReference>
<evidence type="ECO:0000313" key="2">
    <source>
        <dbReference type="Proteomes" id="UP000233556"/>
    </source>
</evidence>
<accession>A0A2I0TUL3</accession>
<name>A0A2I0TUL3_LIMLA</name>
<protein>
    <recommendedName>
        <fullName evidence="3">Rna-directed dna polymerase from mobile element jockey-like</fullName>
    </recommendedName>
</protein>
<organism evidence="1 2">
    <name type="scientific">Limosa lapponica baueri</name>
    <dbReference type="NCBI Taxonomy" id="1758121"/>
    <lineage>
        <taxon>Eukaryota</taxon>
        <taxon>Metazoa</taxon>
        <taxon>Chordata</taxon>
        <taxon>Craniata</taxon>
        <taxon>Vertebrata</taxon>
        <taxon>Euteleostomi</taxon>
        <taxon>Archelosauria</taxon>
        <taxon>Archosauria</taxon>
        <taxon>Dinosauria</taxon>
        <taxon>Saurischia</taxon>
        <taxon>Theropoda</taxon>
        <taxon>Coelurosauria</taxon>
        <taxon>Aves</taxon>
        <taxon>Neognathae</taxon>
        <taxon>Neoaves</taxon>
        <taxon>Charadriiformes</taxon>
        <taxon>Scolopacidae</taxon>
        <taxon>Limosa</taxon>
    </lineage>
</organism>
<evidence type="ECO:0000313" key="1">
    <source>
        <dbReference type="EMBL" id="PKU37489.1"/>
    </source>
</evidence>
<reference evidence="2" key="1">
    <citation type="submission" date="2017-11" db="EMBL/GenBank/DDBJ databases">
        <authorList>
            <person name="Lima N.C."/>
            <person name="Parody-Merino A.M."/>
            <person name="Battley P.F."/>
            <person name="Fidler A.E."/>
            <person name="Prosdocimi F."/>
        </authorList>
    </citation>
    <scope>NUCLEOTIDE SEQUENCE [LARGE SCALE GENOMIC DNA]</scope>
</reference>
<sequence length="121" mass="14012">MIKGLEHLPYEERLRELGLFSLEKRRLRGDLINAYKYLKGGLKEDGTRLFSVVPSDRDNGHKPEHGKFHSNMRKNFFTVRVTEPWNRLPREVVESPSLEIFKTCLDAVLSDVLWALAGESD</sequence>
<evidence type="ECO:0008006" key="3">
    <source>
        <dbReference type="Google" id="ProtNLM"/>
    </source>
</evidence>
<reference evidence="2" key="2">
    <citation type="submission" date="2017-12" db="EMBL/GenBank/DDBJ databases">
        <title>Genome sequence of the Bar-tailed Godwit (Limosa lapponica baueri).</title>
        <authorList>
            <person name="Lima N.C.B."/>
            <person name="Parody-Merino A.M."/>
            <person name="Battley P.F."/>
            <person name="Fidler A.E."/>
            <person name="Prosdocimi F."/>
        </authorList>
    </citation>
    <scope>NUCLEOTIDE SEQUENCE [LARGE SCALE GENOMIC DNA]</scope>
</reference>
<dbReference type="AlphaFoldDB" id="A0A2I0TUL3"/>
<gene>
    <name evidence="1" type="ORF">llap_12206</name>
</gene>
<dbReference type="OrthoDB" id="276744at2759"/>
<keyword evidence="2" id="KW-1185">Reference proteome</keyword>
<proteinExistence type="predicted"/>
<dbReference type="EMBL" id="KZ507122">
    <property type="protein sequence ID" value="PKU37489.1"/>
    <property type="molecule type" value="Genomic_DNA"/>
</dbReference>